<feature type="chain" id="PRO_5046768592" evidence="2">
    <location>
        <begin position="27"/>
        <end position="359"/>
    </location>
</feature>
<comment type="caution">
    <text evidence="3">The sequence shown here is derived from an EMBL/GenBank/DDBJ whole genome shotgun (WGS) entry which is preliminary data.</text>
</comment>
<sequence>MRQSPRRCVRKLAASLGLLVLASACAPPAPNIESGGVYTLTVADSYPDGHPFADAGASVLMDKASELSGGRIRFDYFPAEQMGDAADLPSLIRSGVVDLASVAPAYVPAELPLSGVADLPGLVEDSCTGSLAVSHLMSEGGLLYREDFEPKGLRPLVVGMIPDYEVLTGSRTVRVPSDLRGLQLRSSGGTIDRAVEGFGAAPVGMPATDMYEAISRGTVDGTVLGPVSAEPYHLEEVTSHATVGARLGSFTMTYSISDRVWGELPPDLRDVLRRAGQQATRSLCTALQEGNAEGRQTMRDAGVKLHRISGSGRDAWDKATAPIHRQWAADMAEIDRSGEAALRALKDELRRVERDTHDD</sequence>
<dbReference type="RefSeq" id="WP_253852508.1">
    <property type="nucleotide sequence ID" value="NZ_BAAALM010000001.1"/>
</dbReference>
<dbReference type="InterPro" id="IPR018389">
    <property type="entry name" value="DctP_fam"/>
</dbReference>
<reference evidence="3 4" key="1">
    <citation type="journal article" date="2019" name="Int. J. Syst. Evol. Microbiol.">
        <title>The Global Catalogue of Microorganisms (GCM) 10K type strain sequencing project: providing services to taxonomists for standard genome sequencing and annotation.</title>
        <authorList>
            <consortium name="The Broad Institute Genomics Platform"/>
            <consortium name="The Broad Institute Genome Sequencing Center for Infectious Disease"/>
            <person name="Wu L."/>
            <person name="Ma J."/>
        </authorList>
    </citation>
    <scope>NUCLEOTIDE SEQUENCE [LARGE SCALE GENOMIC DNA]</scope>
    <source>
        <strain evidence="3 4">JCM 13022</strain>
    </source>
</reference>
<feature type="signal peptide" evidence="2">
    <location>
        <begin position="1"/>
        <end position="26"/>
    </location>
</feature>
<name>A0ABN1V1S8_9PSEU</name>
<evidence type="ECO:0000313" key="4">
    <source>
        <dbReference type="Proteomes" id="UP001500467"/>
    </source>
</evidence>
<dbReference type="PANTHER" id="PTHR33376:SF15">
    <property type="entry name" value="BLL6794 PROTEIN"/>
    <property type="match status" value="1"/>
</dbReference>
<dbReference type="NCBIfam" id="NF037995">
    <property type="entry name" value="TRAP_S1"/>
    <property type="match status" value="1"/>
</dbReference>
<dbReference type="Gene3D" id="3.40.190.170">
    <property type="entry name" value="Bacterial extracellular solute-binding protein, family 7"/>
    <property type="match status" value="1"/>
</dbReference>
<keyword evidence="4" id="KW-1185">Reference proteome</keyword>
<protein>
    <submittedName>
        <fullName evidence="3">TRAP transporter substrate-binding protein DctP</fullName>
    </submittedName>
</protein>
<accession>A0ABN1V1S8</accession>
<dbReference type="InterPro" id="IPR038404">
    <property type="entry name" value="TRAP_DctP_sf"/>
</dbReference>
<evidence type="ECO:0000256" key="1">
    <source>
        <dbReference type="ARBA" id="ARBA00022729"/>
    </source>
</evidence>
<dbReference type="EMBL" id="BAAALM010000001">
    <property type="protein sequence ID" value="GAA1190675.1"/>
    <property type="molecule type" value="Genomic_DNA"/>
</dbReference>
<gene>
    <name evidence="3" type="primary">dctP</name>
    <name evidence="3" type="ORF">GCM10009675_01210</name>
</gene>
<evidence type="ECO:0000256" key="2">
    <source>
        <dbReference type="SAM" id="SignalP"/>
    </source>
</evidence>
<evidence type="ECO:0000313" key="3">
    <source>
        <dbReference type="EMBL" id="GAA1190675.1"/>
    </source>
</evidence>
<dbReference type="Proteomes" id="UP001500467">
    <property type="component" value="Unassembled WGS sequence"/>
</dbReference>
<keyword evidence="1 2" id="KW-0732">Signal</keyword>
<dbReference type="CDD" id="cd13601">
    <property type="entry name" value="PBP2_TRAP_DctP1_3_4_like"/>
    <property type="match status" value="1"/>
</dbReference>
<proteinExistence type="predicted"/>
<dbReference type="PROSITE" id="PS51257">
    <property type="entry name" value="PROKAR_LIPOPROTEIN"/>
    <property type="match status" value="1"/>
</dbReference>
<organism evidence="3 4">
    <name type="scientific">Prauserella alba</name>
    <dbReference type="NCBI Taxonomy" id="176898"/>
    <lineage>
        <taxon>Bacteria</taxon>
        <taxon>Bacillati</taxon>
        <taxon>Actinomycetota</taxon>
        <taxon>Actinomycetes</taxon>
        <taxon>Pseudonocardiales</taxon>
        <taxon>Pseudonocardiaceae</taxon>
        <taxon>Prauserella</taxon>
    </lineage>
</organism>
<dbReference type="Pfam" id="PF03480">
    <property type="entry name" value="DctP"/>
    <property type="match status" value="1"/>
</dbReference>
<dbReference type="PANTHER" id="PTHR33376">
    <property type="match status" value="1"/>
</dbReference>